<feature type="short sequence motif" description="'KMSKS' region" evidence="13">
    <location>
        <begin position="266"/>
        <end position="270"/>
    </location>
</feature>
<dbReference type="AlphaFoldDB" id="A0A1F4U564"/>
<dbReference type="EMBL" id="MEUJ01000004">
    <property type="protein sequence ID" value="OGC40108.1"/>
    <property type="molecule type" value="Genomic_DNA"/>
</dbReference>
<evidence type="ECO:0000256" key="9">
    <source>
        <dbReference type="ARBA" id="ARBA00022840"/>
    </source>
</evidence>
<keyword evidence="5 13" id="KW-0436">Ligase</keyword>
<proteinExistence type="inferred from homology"/>
<dbReference type="HAMAP" id="MF_00041">
    <property type="entry name" value="Cys_tRNA_synth"/>
    <property type="match status" value="1"/>
</dbReference>
<keyword evidence="11 13" id="KW-0030">Aminoacyl-tRNA synthetase</keyword>
<comment type="caution">
    <text evidence="15">The sequence shown here is derived from an EMBL/GenBank/DDBJ whole genome shotgun (WGS) entry which is preliminary data.</text>
</comment>
<evidence type="ECO:0000256" key="1">
    <source>
        <dbReference type="ARBA" id="ARBA00004496"/>
    </source>
</evidence>
<feature type="binding site" evidence="13">
    <location>
        <position position="269"/>
    </location>
    <ligand>
        <name>ATP</name>
        <dbReference type="ChEBI" id="CHEBI:30616"/>
    </ligand>
</feature>
<dbReference type="InterPro" id="IPR032678">
    <property type="entry name" value="tRNA-synt_1_cat_dom"/>
</dbReference>
<dbReference type="FunFam" id="3.40.50.620:FF:000009">
    <property type="entry name" value="Cysteine--tRNA ligase"/>
    <property type="match status" value="1"/>
</dbReference>
<comment type="subunit">
    <text evidence="3 13">Monomer.</text>
</comment>
<name>A0A1F4U564_UNCSA</name>
<evidence type="ECO:0000256" key="3">
    <source>
        <dbReference type="ARBA" id="ARBA00011245"/>
    </source>
</evidence>
<dbReference type="NCBIfam" id="TIGR00435">
    <property type="entry name" value="cysS"/>
    <property type="match status" value="1"/>
</dbReference>
<dbReference type="InterPro" id="IPR015803">
    <property type="entry name" value="Cys-tRNA-ligase"/>
</dbReference>
<keyword evidence="8 13" id="KW-0862">Zinc</keyword>
<dbReference type="Gene3D" id="1.20.120.1910">
    <property type="entry name" value="Cysteine-tRNA ligase, C-terminal anti-codon recognition domain"/>
    <property type="match status" value="1"/>
</dbReference>
<dbReference type="GO" id="GO:0006423">
    <property type="term" value="P:cysteinyl-tRNA aminoacylation"/>
    <property type="evidence" value="ECO:0007669"/>
    <property type="project" value="UniProtKB-UniRule"/>
</dbReference>
<feature type="domain" description="Cysteinyl-tRNA synthetase class Ia DALR" evidence="14">
    <location>
        <begin position="352"/>
        <end position="411"/>
    </location>
</feature>
<feature type="binding site" evidence="13">
    <location>
        <position position="29"/>
    </location>
    <ligand>
        <name>Zn(2+)</name>
        <dbReference type="ChEBI" id="CHEBI:29105"/>
    </ligand>
</feature>
<evidence type="ECO:0000256" key="8">
    <source>
        <dbReference type="ARBA" id="ARBA00022833"/>
    </source>
</evidence>
<dbReference type="CDD" id="cd00672">
    <property type="entry name" value="CysRS_core"/>
    <property type="match status" value="1"/>
</dbReference>
<feature type="binding site" evidence="13">
    <location>
        <position position="238"/>
    </location>
    <ligand>
        <name>Zn(2+)</name>
        <dbReference type="ChEBI" id="CHEBI:29105"/>
    </ligand>
</feature>
<evidence type="ECO:0000256" key="2">
    <source>
        <dbReference type="ARBA" id="ARBA00005594"/>
    </source>
</evidence>
<keyword evidence="9 13" id="KW-0067">ATP-binding</keyword>
<dbReference type="Proteomes" id="UP000179242">
    <property type="component" value="Unassembled WGS sequence"/>
</dbReference>
<dbReference type="PANTHER" id="PTHR10890">
    <property type="entry name" value="CYSTEINYL-TRNA SYNTHETASE"/>
    <property type="match status" value="1"/>
</dbReference>
<dbReference type="Gene3D" id="3.40.50.620">
    <property type="entry name" value="HUPs"/>
    <property type="match status" value="1"/>
</dbReference>
<feature type="binding site" evidence="13">
    <location>
        <position position="209"/>
    </location>
    <ligand>
        <name>Zn(2+)</name>
        <dbReference type="ChEBI" id="CHEBI:29105"/>
    </ligand>
</feature>
<evidence type="ECO:0000313" key="16">
    <source>
        <dbReference type="Proteomes" id="UP000179242"/>
    </source>
</evidence>
<dbReference type="Pfam" id="PF09190">
    <property type="entry name" value="DALR_2"/>
    <property type="match status" value="1"/>
</dbReference>
<accession>A0A1F4U564</accession>
<dbReference type="InterPro" id="IPR015273">
    <property type="entry name" value="Cys-tRNA-synt_Ia_DALR"/>
</dbReference>
<comment type="catalytic activity">
    <reaction evidence="12 13">
        <text>tRNA(Cys) + L-cysteine + ATP = L-cysteinyl-tRNA(Cys) + AMP + diphosphate</text>
        <dbReference type="Rhea" id="RHEA:17773"/>
        <dbReference type="Rhea" id="RHEA-COMP:9661"/>
        <dbReference type="Rhea" id="RHEA-COMP:9679"/>
        <dbReference type="ChEBI" id="CHEBI:30616"/>
        <dbReference type="ChEBI" id="CHEBI:33019"/>
        <dbReference type="ChEBI" id="CHEBI:35235"/>
        <dbReference type="ChEBI" id="CHEBI:78442"/>
        <dbReference type="ChEBI" id="CHEBI:78517"/>
        <dbReference type="ChEBI" id="CHEBI:456215"/>
        <dbReference type="EC" id="6.1.1.16"/>
    </reaction>
</comment>
<comment type="similarity">
    <text evidence="2 13">Belongs to the class-I aminoacyl-tRNA synthetase family.</text>
</comment>
<evidence type="ECO:0000259" key="14">
    <source>
        <dbReference type="SMART" id="SM00840"/>
    </source>
</evidence>
<dbReference type="PANTHER" id="PTHR10890:SF3">
    <property type="entry name" value="CYSTEINE--TRNA LIGASE, CYTOPLASMIC"/>
    <property type="match status" value="1"/>
</dbReference>
<keyword evidence="4 13" id="KW-0963">Cytoplasm</keyword>
<evidence type="ECO:0000256" key="4">
    <source>
        <dbReference type="ARBA" id="ARBA00022490"/>
    </source>
</evidence>
<dbReference type="GO" id="GO:0005829">
    <property type="term" value="C:cytosol"/>
    <property type="evidence" value="ECO:0007669"/>
    <property type="project" value="TreeGrafter"/>
</dbReference>
<evidence type="ECO:0000256" key="10">
    <source>
        <dbReference type="ARBA" id="ARBA00022917"/>
    </source>
</evidence>
<dbReference type="InterPro" id="IPR014729">
    <property type="entry name" value="Rossmann-like_a/b/a_fold"/>
</dbReference>
<evidence type="ECO:0000256" key="13">
    <source>
        <dbReference type="HAMAP-Rule" id="MF_00041"/>
    </source>
</evidence>
<organism evidence="15 16">
    <name type="scientific">candidate division WOR-1 bacterium RIFOXYC2_FULL_46_14</name>
    <dbReference type="NCBI Taxonomy" id="1802587"/>
    <lineage>
        <taxon>Bacteria</taxon>
        <taxon>Bacillati</taxon>
        <taxon>Saganbacteria</taxon>
    </lineage>
</organism>
<dbReference type="Pfam" id="PF01406">
    <property type="entry name" value="tRNA-synt_1e"/>
    <property type="match status" value="1"/>
</dbReference>
<evidence type="ECO:0000256" key="6">
    <source>
        <dbReference type="ARBA" id="ARBA00022723"/>
    </source>
</evidence>
<dbReference type="GO" id="GO:0004817">
    <property type="term" value="F:cysteine-tRNA ligase activity"/>
    <property type="evidence" value="ECO:0007669"/>
    <property type="project" value="UniProtKB-UniRule"/>
</dbReference>
<feature type="short sequence motif" description="'HIGH' region" evidence="13">
    <location>
        <begin position="31"/>
        <end position="41"/>
    </location>
</feature>
<evidence type="ECO:0000256" key="12">
    <source>
        <dbReference type="ARBA" id="ARBA00047398"/>
    </source>
</evidence>
<dbReference type="InterPro" id="IPR056411">
    <property type="entry name" value="CysS_C"/>
</dbReference>
<dbReference type="SUPFAM" id="SSF47323">
    <property type="entry name" value="Anticodon-binding domain of a subclass of class I aminoacyl-tRNA synthetases"/>
    <property type="match status" value="1"/>
</dbReference>
<keyword evidence="10 13" id="KW-0648">Protein biosynthesis</keyword>
<protein>
    <recommendedName>
        <fullName evidence="13">Cysteine--tRNA ligase</fullName>
        <ecNumber evidence="13">6.1.1.16</ecNumber>
    </recommendedName>
    <alternativeName>
        <fullName evidence="13">Cysteinyl-tRNA synthetase</fullName>
        <shortName evidence="13">CysRS</shortName>
    </alternativeName>
</protein>
<evidence type="ECO:0000313" key="15">
    <source>
        <dbReference type="EMBL" id="OGC40108.1"/>
    </source>
</evidence>
<sequence length="471" mass="54257">MPLFIYNTLTQKKEEFVPLHPNEVKMYVCGVTPYDEAHLGHGRAYVTFDIIRRFLEYSGYKVTYIQNVTDIDDKLINKANGERRTVNEIAQQYFDSYLEVMEKLGVLNPTRYVKATEHIPEMVKWVKGLEAGGYAYQIDHDVYFEVGKFKDYGKLSKRKLDEMRSGARVEVDSRKKDPFDFALWKGAKEGEPSWDSPWGKGRPGWHIECSVMSTKYLGESFDIHGGGLDLIFPHHENEIAQTEALTCKPWVKYWVHNGFVNVDKQKMSKSLGNFFTLKDIFKKYDPMVVRFFLLSTHYRSPIDFSDDQLKAAEKGLGRLRDTIDRIQFVMDSIEKPKESHGLDSKLLELDEDFIIALNDDFNAAGAIGVLFEIVAFANKIMEENPSDKALLLKIRKSLIGYMELLGLRVEGRDRSKTCPDNSEEIEKMIAEREAARKNKDFKKADQIRNDLLKKGIILEDTAQGVRWKGIT</sequence>
<dbReference type="GO" id="GO:0008270">
    <property type="term" value="F:zinc ion binding"/>
    <property type="evidence" value="ECO:0007669"/>
    <property type="project" value="UniProtKB-UniRule"/>
</dbReference>
<dbReference type="EC" id="6.1.1.16" evidence="13"/>
<dbReference type="InterPro" id="IPR024909">
    <property type="entry name" value="Cys-tRNA/MSH_ligase"/>
</dbReference>
<reference evidence="15 16" key="1">
    <citation type="journal article" date="2016" name="Nat. Commun.">
        <title>Thousands of microbial genomes shed light on interconnected biogeochemical processes in an aquifer system.</title>
        <authorList>
            <person name="Anantharaman K."/>
            <person name="Brown C.T."/>
            <person name="Hug L.A."/>
            <person name="Sharon I."/>
            <person name="Castelle C.J."/>
            <person name="Probst A.J."/>
            <person name="Thomas B.C."/>
            <person name="Singh A."/>
            <person name="Wilkins M.J."/>
            <person name="Karaoz U."/>
            <person name="Brodie E.L."/>
            <person name="Williams K.H."/>
            <person name="Hubbard S.S."/>
            <person name="Banfield J.F."/>
        </authorList>
    </citation>
    <scope>NUCLEOTIDE SEQUENCE [LARGE SCALE GENOMIC DNA]</scope>
</reference>
<feature type="binding site" evidence="13">
    <location>
        <position position="234"/>
    </location>
    <ligand>
        <name>Zn(2+)</name>
        <dbReference type="ChEBI" id="CHEBI:29105"/>
    </ligand>
</feature>
<comment type="cofactor">
    <cofactor evidence="13">
        <name>Zn(2+)</name>
        <dbReference type="ChEBI" id="CHEBI:29105"/>
    </cofactor>
    <text evidence="13">Binds 1 zinc ion per subunit.</text>
</comment>
<evidence type="ECO:0000256" key="7">
    <source>
        <dbReference type="ARBA" id="ARBA00022741"/>
    </source>
</evidence>
<dbReference type="InterPro" id="IPR009080">
    <property type="entry name" value="tRNAsynth_Ia_anticodon-bd"/>
</dbReference>
<evidence type="ECO:0000256" key="5">
    <source>
        <dbReference type="ARBA" id="ARBA00022598"/>
    </source>
</evidence>
<dbReference type="GO" id="GO:0005524">
    <property type="term" value="F:ATP binding"/>
    <property type="evidence" value="ECO:0007669"/>
    <property type="project" value="UniProtKB-UniRule"/>
</dbReference>
<keyword evidence="6 13" id="KW-0479">Metal-binding</keyword>
<dbReference type="SMART" id="SM00840">
    <property type="entry name" value="DALR_2"/>
    <property type="match status" value="1"/>
</dbReference>
<evidence type="ECO:0000256" key="11">
    <source>
        <dbReference type="ARBA" id="ARBA00023146"/>
    </source>
</evidence>
<dbReference type="Pfam" id="PF23493">
    <property type="entry name" value="CysS_C"/>
    <property type="match status" value="1"/>
</dbReference>
<keyword evidence="7 13" id="KW-0547">Nucleotide-binding</keyword>
<gene>
    <name evidence="13" type="primary">cysS</name>
    <name evidence="15" type="ORF">A2438_02305</name>
</gene>
<comment type="subcellular location">
    <subcellularLocation>
        <location evidence="1 13">Cytoplasm</location>
    </subcellularLocation>
</comment>
<dbReference type="PRINTS" id="PR00983">
    <property type="entry name" value="TRNASYNTHCYS"/>
</dbReference>
<dbReference type="SUPFAM" id="SSF52374">
    <property type="entry name" value="Nucleotidylyl transferase"/>
    <property type="match status" value="1"/>
</dbReference>